<dbReference type="EMBL" id="FORA01000001">
    <property type="protein sequence ID" value="SFI20358.1"/>
    <property type="molecule type" value="Genomic_DNA"/>
</dbReference>
<organism evidence="2 3">
    <name type="scientific">Jannaschia pohangensis</name>
    <dbReference type="NCBI Taxonomy" id="390807"/>
    <lineage>
        <taxon>Bacteria</taxon>
        <taxon>Pseudomonadati</taxon>
        <taxon>Pseudomonadota</taxon>
        <taxon>Alphaproteobacteria</taxon>
        <taxon>Rhodobacterales</taxon>
        <taxon>Roseobacteraceae</taxon>
        <taxon>Jannaschia</taxon>
    </lineage>
</organism>
<sequence length="332" mass="35402">MRGTTAIDGLARLETTALWRPEAGAQRREVYVSIGEAELVVQDRGGTALSHWSLPALIRRNPGESPAIYAPSEGADEELEIDESVMIAALDRVMDAVEMGRRRPGALRRLTVGLIAGFSVGLLILWLPGALRNHAENVMPAAQRADIGDRMMTELTTLTGPPCGSPTGDEALRILRDRLIPTSPVRFAVLRDLPQPALALPGGLVVISDVVLVTQDDPTVAAGHIMAAFLTARERAPLGTFLDGVGAQALVRILASGEVRDETITDHVEQLLLRPPVVLGPDALQPGFAAARLPWAPYAAATGQPSGEAPPTDMPPVLDDITWQALREICDS</sequence>
<gene>
    <name evidence="2" type="ORF">SAMN04488095_0109</name>
</gene>
<keyword evidence="1" id="KW-0472">Membrane</keyword>
<reference evidence="2 3" key="1">
    <citation type="submission" date="2016-10" db="EMBL/GenBank/DDBJ databases">
        <authorList>
            <person name="de Groot N.N."/>
        </authorList>
    </citation>
    <scope>NUCLEOTIDE SEQUENCE [LARGE SCALE GENOMIC DNA]</scope>
    <source>
        <strain evidence="2 3">DSM 19073</strain>
    </source>
</reference>
<keyword evidence="1" id="KW-0812">Transmembrane</keyword>
<evidence type="ECO:0000256" key="1">
    <source>
        <dbReference type="SAM" id="Phobius"/>
    </source>
</evidence>
<dbReference type="STRING" id="390807.SAMN04488095_0109"/>
<keyword evidence="1" id="KW-1133">Transmembrane helix</keyword>
<evidence type="ECO:0000313" key="3">
    <source>
        <dbReference type="Proteomes" id="UP000199110"/>
    </source>
</evidence>
<dbReference type="AlphaFoldDB" id="A0A1I3GA31"/>
<name>A0A1I3GA31_9RHOB</name>
<proteinExistence type="predicted"/>
<dbReference type="RefSeq" id="WP_092775800.1">
    <property type="nucleotide sequence ID" value="NZ_FORA01000001.1"/>
</dbReference>
<accession>A0A1I3GA31</accession>
<feature type="transmembrane region" description="Helical" evidence="1">
    <location>
        <begin position="110"/>
        <end position="131"/>
    </location>
</feature>
<dbReference type="OrthoDB" id="7822309at2"/>
<keyword evidence="3" id="KW-1185">Reference proteome</keyword>
<protein>
    <submittedName>
        <fullName evidence="2">Uncharacterized protein</fullName>
    </submittedName>
</protein>
<evidence type="ECO:0000313" key="2">
    <source>
        <dbReference type="EMBL" id="SFI20358.1"/>
    </source>
</evidence>
<dbReference type="Proteomes" id="UP000199110">
    <property type="component" value="Unassembled WGS sequence"/>
</dbReference>